<reference evidence="3" key="1">
    <citation type="submission" date="2018-06" db="EMBL/GenBank/DDBJ databases">
        <authorList>
            <person name="Zhirakovskaya E."/>
        </authorList>
    </citation>
    <scope>NUCLEOTIDE SEQUENCE</scope>
</reference>
<dbReference type="EMBL" id="UOFT01000029">
    <property type="protein sequence ID" value="VAW93041.1"/>
    <property type="molecule type" value="Genomic_DNA"/>
</dbReference>
<dbReference type="PANTHER" id="PTHR30204:SF92">
    <property type="entry name" value="HTH-TYPE TRANSCRIPTIONAL REGULATOR ZNTR"/>
    <property type="match status" value="1"/>
</dbReference>
<protein>
    <submittedName>
        <fullName evidence="3">Cu(I)-responsive transcriptional regulator</fullName>
    </submittedName>
</protein>
<dbReference type="GO" id="GO:0003700">
    <property type="term" value="F:DNA-binding transcription factor activity"/>
    <property type="evidence" value="ECO:0007669"/>
    <property type="project" value="InterPro"/>
</dbReference>
<gene>
    <name evidence="3" type="ORF">MNBD_GAMMA23-839</name>
</gene>
<proteinExistence type="predicted"/>
<dbReference type="InterPro" id="IPR047057">
    <property type="entry name" value="MerR_fam"/>
</dbReference>
<evidence type="ECO:0000256" key="1">
    <source>
        <dbReference type="ARBA" id="ARBA00023125"/>
    </source>
</evidence>
<dbReference type="SMART" id="SM00422">
    <property type="entry name" value="HTH_MERR"/>
    <property type="match status" value="1"/>
</dbReference>
<dbReference type="GO" id="GO:0003677">
    <property type="term" value="F:DNA binding"/>
    <property type="evidence" value="ECO:0007669"/>
    <property type="project" value="UniProtKB-KW"/>
</dbReference>
<organism evidence="3">
    <name type="scientific">hydrothermal vent metagenome</name>
    <dbReference type="NCBI Taxonomy" id="652676"/>
    <lineage>
        <taxon>unclassified sequences</taxon>
        <taxon>metagenomes</taxon>
        <taxon>ecological metagenomes</taxon>
    </lineage>
</organism>
<dbReference type="CDD" id="cd04770">
    <property type="entry name" value="HTH_HMRTR"/>
    <property type="match status" value="1"/>
</dbReference>
<evidence type="ECO:0000313" key="3">
    <source>
        <dbReference type="EMBL" id="VAW93041.1"/>
    </source>
</evidence>
<dbReference type="InterPro" id="IPR000551">
    <property type="entry name" value="MerR-type_HTH_dom"/>
</dbReference>
<dbReference type="PROSITE" id="PS50937">
    <property type="entry name" value="HTH_MERR_2"/>
    <property type="match status" value="1"/>
</dbReference>
<dbReference type="Pfam" id="PF13411">
    <property type="entry name" value="MerR_1"/>
    <property type="match status" value="1"/>
</dbReference>
<dbReference type="SUPFAM" id="SSF46955">
    <property type="entry name" value="Putative DNA-binding domain"/>
    <property type="match status" value="1"/>
</dbReference>
<dbReference type="Gene3D" id="1.10.1660.10">
    <property type="match status" value="1"/>
</dbReference>
<dbReference type="AlphaFoldDB" id="A0A3B0ZMY1"/>
<dbReference type="PRINTS" id="PR00040">
    <property type="entry name" value="HTHMERR"/>
</dbReference>
<dbReference type="PANTHER" id="PTHR30204">
    <property type="entry name" value="REDOX-CYCLING DRUG-SENSING TRANSCRIPTIONAL ACTIVATOR SOXR"/>
    <property type="match status" value="1"/>
</dbReference>
<accession>A0A3B0ZMY1</accession>
<feature type="domain" description="HTH merR-type" evidence="2">
    <location>
        <begin position="3"/>
        <end position="72"/>
    </location>
</feature>
<evidence type="ECO:0000259" key="2">
    <source>
        <dbReference type="PROSITE" id="PS50937"/>
    </source>
</evidence>
<name>A0A3B0ZMY1_9ZZZZ</name>
<sequence length="132" mass="15090">MALYRIGDVTKQFNVTADTLRYYEKIGLFPDVSRTAAGVRQYNDKDLSRLRFIKRAQYMNFSLNEIKDLLEMRSSPQTAKDNIRQLTALKLTAIEEQVNELTTLKNELTLLLNLCRGSENGCPIIDDLDGTI</sequence>
<keyword evidence="1" id="KW-0238">DNA-binding</keyword>
<dbReference type="InterPro" id="IPR009061">
    <property type="entry name" value="DNA-bd_dom_put_sf"/>
</dbReference>